<gene>
    <name evidence="9" type="primary">infB</name>
    <name evidence="14" type="ORF">GCM10017621_31300</name>
</gene>
<evidence type="ECO:0000256" key="10">
    <source>
        <dbReference type="RuleBase" id="RU000644"/>
    </source>
</evidence>
<evidence type="ECO:0000256" key="7">
    <source>
        <dbReference type="ARBA" id="ARBA00022917"/>
    </source>
</evidence>
<dbReference type="NCBIfam" id="TIGR00231">
    <property type="entry name" value="small_GTP"/>
    <property type="match status" value="1"/>
</dbReference>
<dbReference type="InterPro" id="IPR027417">
    <property type="entry name" value="P-loop_NTPase"/>
</dbReference>
<dbReference type="Pfam" id="PF00009">
    <property type="entry name" value="GTP_EFTU"/>
    <property type="match status" value="1"/>
</dbReference>
<feature type="domain" description="Tr-type G" evidence="13">
    <location>
        <begin position="360"/>
        <end position="530"/>
    </location>
</feature>
<dbReference type="Gene3D" id="2.40.30.10">
    <property type="entry name" value="Translation factors"/>
    <property type="match status" value="2"/>
</dbReference>
<dbReference type="CDD" id="cd01887">
    <property type="entry name" value="IF2_eIF5B"/>
    <property type="match status" value="1"/>
</dbReference>
<keyword evidence="7 9" id="KW-0648">Protein biosynthesis</keyword>
<proteinExistence type="inferred from homology"/>
<dbReference type="Proteomes" id="UP001143486">
    <property type="component" value="Unassembled WGS sequence"/>
</dbReference>
<evidence type="ECO:0000256" key="1">
    <source>
        <dbReference type="ARBA" id="ARBA00004496"/>
    </source>
</evidence>
<comment type="function">
    <text evidence="9 10">One of the essential components for the initiation of protein synthesis. Protects formylmethionyl-tRNA from spontaneous hydrolysis and promotes its binding to the 30S ribosomal subunits. Also involved in the hydrolysis of GTP during the formation of the 70S ribosomal complex.</text>
</comment>
<dbReference type="InterPro" id="IPR013575">
    <property type="entry name" value="IF2_assoc_dom_bac"/>
</dbReference>
<evidence type="ECO:0000313" key="15">
    <source>
        <dbReference type="Proteomes" id="UP001143486"/>
    </source>
</evidence>
<feature type="compositionally biased region" description="Polar residues" evidence="12">
    <location>
        <begin position="18"/>
        <end position="28"/>
    </location>
</feature>
<dbReference type="Gene3D" id="3.40.50.10050">
    <property type="entry name" value="Translation initiation factor IF- 2, domain 3"/>
    <property type="match status" value="1"/>
</dbReference>
<dbReference type="InterPro" id="IPR044145">
    <property type="entry name" value="IF2_II"/>
</dbReference>
<dbReference type="GO" id="GO:0005829">
    <property type="term" value="C:cytosol"/>
    <property type="evidence" value="ECO:0007669"/>
    <property type="project" value="TreeGrafter"/>
</dbReference>
<sequence>MSDADDNKSGRRPLSLKRSGSGTVQQSFARGRSKAVVVEKKRKRVATPGKDGAPGTGKGAGGAAKGGESALAAKARQLGLSEEELVARQRAIARARAEAADRDAQKKKEAEERAQRAADEQRHLEEQREREEREAREAEDEARRKADDEARRKAEEEAANLAAVQDTPRGEDEPRRKAAPAKDKDEPRRDRRDDGEDAASALEAMGGRVKRKGSAGPGPAKAQPARAKTDNRRRGKLTIQNIVDGDEERQRSLASVRRAREREKQRRQDTGAGRDKIARDVVIPEAITVSDLANRMAERAVDVVKYLMKQGQMVRVNDVLDADTAELVVEEFGHTVKRVSESDVEEGFIAEDDPEESQVTRAPVIAVMGHVDHGKTSLLDALRATDVAAGEAGGITQHIGAYQVQLKGGEKITFLDTPGHAAFSAMRSRGAEATDIVILVVAADDSVKPQTIEAIHHAKAAGTPIIVAVNKCDKPDANPQKVLTDLLQHEIVVEAMSGDVQSVNVSAKKREGLDELTEAINLQAELLDLKANPDRAAEGVVIESQVDKGRGPVATVLVRRGTLKRGDIVVAGSQWGRVRALVNERGQQLESAAPSVPAEILGLAGAPEPGEVFAVVENEARAREIADYRQRKERQAAGSVSGGGASLEQMMARLKQDQTQEMPLLVKADVQGSAEAIKQSLEKLGNDEVRARVVHAAPGGVNESDVLLAKSSGAPVFAFNVRANKQARELAEREGVEIRYYSVIYDVLDDVKNTMEGMLAPEKRENFIGYAEILEVFNITKVGKVAGCRVTEGVVKRGCGVRLLRNDTVLHEGHLKTLKRFKDEVPEVRAGTECGMAFENYDDLQKGDQIECFEVVEIARKLD</sequence>
<evidence type="ECO:0000256" key="6">
    <source>
        <dbReference type="ARBA" id="ARBA00022741"/>
    </source>
</evidence>
<dbReference type="Pfam" id="PF11987">
    <property type="entry name" value="IF-2"/>
    <property type="match status" value="1"/>
</dbReference>
<keyword evidence="4 9" id="KW-0963">Cytoplasm</keyword>
<comment type="similarity">
    <text evidence="2 9 10">Belongs to the TRAFAC class translation factor GTPase superfamily. Classic translation factor GTPase family. IF-2 subfamily.</text>
</comment>
<dbReference type="PANTHER" id="PTHR43381:SF5">
    <property type="entry name" value="TR-TYPE G DOMAIN-CONTAINING PROTEIN"/>
    <property type="match status" value="1"/>
</dbReference>
<dbReference type="HAMAP" id="MF_00100_B">
    <property type="entry name" value="IF_2_B"/>
    <property type="match status" value="1"/>
</dbReference>
<keyword evidence="15" id="KW-1185">Reference proteome</keyword>
<dbReference type="SUPFAM" id="SSF52156">
    <property type="entry name" value="Initiation factor IF2/eIF5b, domain 3"/>
    <property type="match status" value="1"/>
</dbReference>
<dbReference type="PROSITE" id="PS51722">
    <property type="entry name" value="G_TR_2"/>
    <property type="match status" value="1"/>
</dbReference>
<evidence type="ECO:0000313" key="14">
    <source>
        <dbReference type="EMBL" id="GLK53622.1"/>
    </source>
</evidence>
<dbReference type="InterPro" id="IPR000178">
    <property type="entry name" value="TF_IF2_bacterial-like"/>
</dbReference>
<dbReference type="PROSITE" id="PS01176">
    <property type="entry name" value="IF2"/>
    <property type="match status" value="1"/>
</dbReference>
<keyword evidence="8 9" id="KW-0342">GTP-binding</keyword>
<feature type="binding site" evidence="9">
    <location>
        <begin position="416"/>
        <end position="420"/>
    </location>
    <ligand>
        <name>GTP</name>
        <dbReference type="ChEBI" id="CHEBI:37565"/>
    </ligand>
</feature>
<dbReference type="GO" id="GO:0003924">
    <property type="term" value="F:GTPase activity"/>
    <property type="evidence" value="ECO:0007669"/>
    <property type="project" value="UniProtKB-UniRule"/>
</dbReference>
<evidence type="ECO:0000256" key="5">
    <source>
        <dbReference type="ARBA" id="ARBA00022540"/>
    </source>
</evidence>
<dbReference type="Gene3D" id="3.40.50.300">
    <property type="entry name" value="P-loop containing nucleotide triphosphate hydrolases"/>
    <property type="match status" value="1"/>
</dbReference>
<dbReference type="NCBIfam" id="TIGR00487">
    <property type="entry name" value="IF-2"/>
    <property type="match status" value="1"/>
</dbReference>
<keyword evidence="6 9" id="KW-0547">Nucleotide-binding</keyword>
<dbReference type="InterPro" id="IPR006847">
    <property type="entry name" value="IF2_N"/>
</dbReference>
<dbReference type="PANTHER" id="PTHR43381">
    <property type="entry name" value="TRANSLATION INITIATION FACTOR IF-2-RELATED"/>
    <property type="match status" value="1"/>
</dbReference>
<dbReference type="FunFam" id="2.40.30.10:FF:000008">
    <property type="entry name" value="Translation initiation factor IF-2"/>
    <property type="match status" value="1"/>
</dbReference>
<dbReference type="CDD" id="cd03692">
    <property type="entry name" value="mtIF2_IVc"/>
    <property type="match status" value="1"/>
</dbReference>
<comment type="caution">
    <text evidence="9">Lacks conserved residue(s) required for the propagation of feature annotation.</text>
</comment>
<dbReference type="InterPro" id="IPR023115">
    <property type="entry name" value="TIF_IF2_dom3"/>
</dbReference>
<dbReference type="GO" id="GO:0003743">
    <property type="term" value="F:translation initiation factor activity"/>
    <property type="evidence" value="ECO:0007669"/>
    <property type="project" value="UniProtKB-UniRule"/>
</dbReference>
<feature type="binding site" evidence="9">
    <location>
        <begin position="470"/>
        <end position="473"/>
    </location>
    <ligand>
        <name>GTP</name>
        <dbReference type="ChEBI" id="CHEBI:37565"/>
    </ligand>
</feature>
<dbReference type="RefSeq" id="WP_271187965.1">
    <property type="nucleotide sequence ID" value="NZ_BSFE01000012.1"/>
</dbReference>
<dbReference type="CDD" id="cd03702">
    <property type="entry name" value="IF2_mtIF2_II"/>
    <property type="match status" value="1"/>
</dbReference>
<evidence type="ECO:0000256" key="3">
    <source>
        <dbReference type="ARBA" id="ARBA00020675"/>
    </source>
</evidence>
<feature type="binding site" evidence="9">
    <location>
        <begin position="369"/>
        <end position="376"/>
    </location>
    <ligand>
        <name>GTP</name>
        <dbReference type="ChEBI" id="CHEBI:37565"/>
    </ligand>
</feature>
<accession>A0A9W6MPX3</accession>
<dbReference type="Pfam" id="PF08364">
    <property type="entry name" value="IF2_assoc"/>
    <property type="match status" value="1"/>
</dbReference>
<dbReference type="InterPro" id="IPR004161">
    <property type="entry name" value="EFTu-like_2"/>
</dbReference>
<dbReference type="EMBL" id="BSFE01000012">
    <property type="protein sequence ID" value="GLK53622.1"/>
    <property type="molecule type" value="Genomic_DNA"/>
</dbReference>
<dbReference type="FunFam" id="2.40.30.10:FF:000007">
    <property type="entry name" value="Translation initiation factor IF-2"/>
    <property type="match status" value="1"/>
</dbReference>
<organism evidence="14 15">
    <name type="scientific">Maricaulis virginensis</name>
    <dbReference type="NCBI Taxonomy" id="144022"/>
    <lineage>
        <taxon>Bacteria</taxon>
        <taxon>Pseudomonadati</taxon>
        <taxon>Pseudomonadota</taxon>
        <taxon>Alphaproteobacteria</taxon>
        <taxon>Maricaulales</taxon>
        <taxon>Maricaulaceae</taxon>
        <taxon>Maricaulis</taxon>
    </lineage>
</organism>
<evidence type="ECO:0000256" key="4">
    <source>
        <dbReference type="ARBA" id="ARBA00022490"/>
    </source>
</evidence>
<evidence type="ECO:0000256" key="2">
    <source>
        <dbReference type="ARBA" id="ARBA00007733"/>
    </source>
</evidence>
<evidence type="ECO:0000256" key="11">
    <source>
        <dbReference type="RuleBase" id="RU000645"/>
    </source>
</evidence>
<reference evidence="14" key="1">
    <citation type="journal article" date="2014" name="Int. J. Syst. Evol. Microbiol.">
        <title>Complete genome sequence of Corynebacterium casei LMG S-19264T (=DSM 44701T), isolated from a smear-ripened cheese.</title>
        <authorList>
            <consortium name="US DOE Joint Genome Institute (JGI-PGF)"/>
            <person name="Walter F."/>
            <person name="Albersmeier A."/>
            <person name="Kalinowski J."/>
            <person name="Ruckert C."/>
        </authorList>
    </citation>
    <scope>NUCLEOTIDE SEQUENCE</scope>
    <source>
        <strain evidence="14">VKM B-1513</strain>
    </source>
</reference>
<name>A0A9W6MPX3_9PROT</name>
<dbReference type="SUPFAM" id="SSF52540">
    <property type="entry name" value="P-loop containing nucleoside triphosphate hydrolases"/>
    <property type="match status" value="1"/>
</dbReference>
<dbReference type="InterPro" id="IPR015760">
    <property type="entry name" value="TIF_IF2"/>
</dbReference>
<comment type="subcellular location">
    <subcellularLocation>
        <location evidence="1 9 11">Cytoplasm</location>
    </subcellularLocation>
</comment>
<dbReference type="FunFam" id="3.40.50.300:FF:000019">
    <property type="entry name" value="Translation initiation factor IF-2"/>
    <property type="match status" value="1"/>
</dbReference>
<dbReference type="InterPro" id="IPR009000">
    <property type="entry name" value="Transl_B-barrel_sf"/>
</dbReference>
<feature type="compositionally biased region" description="Basic and acidic residues" evidence="12">
    <location>
        <begin position="168"/>
        <end position="194"/>
    </location>
</feature>
<dbReference type="Pfam" id="PF04760">
    <property type="entry name" value="IF2_N"/>
    <property type="match status" value="1"/>
</dbReference>
<feature type="region of interest" description="Disordered" evidence="12">
    <location>
        <begin position="93"/>
        <end position="274"/>
    </location>
</feature>
<dbReference type="FunFam" id="3.40.50.10050:FF:000001">
    <property type="entry name" value="Translation initiation factor IF-2"/>
    <property type="match status" value="1"/>
</dbReference>
<dbReference type="InterPro" id="IPR005225">
    <property type="entry name" value="Small_GTP-bd"/>
</dbReference>
<keyword evidence="5 9" id="KW-0396">Initiation factor</keyword>
<feature type="compositionally biased region" description="Basic and acidic residues" evidence="12">
    <location>
        <begin position="258"/>
        <end position="274"/>
    </location>
</feature>
<evidence type="ECO:0000259" key="13">
    <source>
        <dbReference type="PROSITE" id="PS51722"/>
    </source>
</evidence>
<comment type="caution">
    <text evidence="14">The sequence shown here is derived from an EMBL/GenBank/DDBJ whole genome shotgun (WGS) entry which is preliminary data.</text>
</comment>
<feature type="compositionally biased region" description="Gly residues" evidence="12">
    <location>
        <begin position="52"/>
        <end position="65"/>
    </location>
</feature>
<dbReference type="AlphaFoldDB" id="A0A9W6MPX3"/>
<dbReference type="Pfam" id="PF03144">
    <property type="entry name" value="GTP_EFTU_D2"/>
    <property type="match status" value="1"/>
</dbReference>
<dbReference type="InterPro" id="IPR036925">
    <property type="entry name" value="TIF_IF2_dom3_sf"/>
</dbReference>
<protein>
    <recommendedName>
        <fullName evidence="3 9">Translation initiation factor IF-2</fullName>
    </recommendedName>
</protein>
<feature type="compositionally biased region" description="Basic and acidic residues" evidence="12">
    <location>
        <begin position="95"/>
        <end position="156"/>
    </location>
</feature>
<feature type="region of interest" description="Disordered" evidence="12">
    <location>
        <begin position="1"/>
        <end position="71"/>
    </location>
</feature>
<reference evidence="14" key="2">
    <citation type="submission" date="2023-01" db="EMBL/GenBank/DDBJ databases">
        <authorList>
            <person name="Sun Q."/>
            <person name="Evtushenko L."/>
        </authorList>
    </citation>
    <scope>NUCLEOTIDE SEQUENCE</scope>
    <source>
        <strain evidence="14">VKM B-1513</strain>
    </source>
</reference>
<dbReference type="Pfam" id="PF22042">
    <property type="entry name" value="EF-G_D2"/>
    <property type="match status" value="1"/>
</dbReference>
<dbReference type="GO" id="GO:0005525">
    <property type="term" value="F:GTP binding"/>
    <property type="evidence" value="ECO:0007669"/>
    <property type="project" value="UniProtKB-KW"/>
</dbReference>
<dbReference type="SUPFAM" id="SSF50447">
    <property type="entry name" value="Translation proteins"/>
    <property type="match status" value="2"/>
</dbReference>
<evidence type="ECO:0000256" key="9">
    <source>
        <dbReference type="HAMAP-Rule" id="MF_00100"/>
    </source>
</evidence>
<dbReference type="InterPro" id="IPR053905">
    <property type="entry name" value="EF-G-like_DII"/>
</dbReference>
<evidence type="ECO:0000256" key="12">
    <source>
        <dbReference type="SAM" id="MobiDB-lite"/>
    </source>
</evidence>
<evidence type="ECO:0000256" key="8">
    <source>
        <dbReference type="ARBA" id="ARBA00023134"/>
    </source>
</evidence>
<dbReference type="InterPro" id="IPR000795">
    <property type="entry name" value="T_Tr_GTP-bd_dom"/>
</dbReference>